<accession>X6MTZ1</accession>
<dbReference type="EMBL" id="ASPP01017200">
    <property type="protein sequence ID" value="ETO17146.1"/>
    <property type="molecule type" value="Genomic_DNA"/>
</dbReference>
<reference evidence="1 2" key="1">
    <citation type="journal article" date="2013" name="Curr. Biol.">
        <title>The Genome of the Foraminiferan Reticulomyxa filosa.</title>
        <authorList>
            <person name="Glockner G."/>
            <person name="Hulsmann N."/>
            <person name="Schleicher M."/>
            <person name="Noegel A.A."/>
            <person name="Eichinger L."/>
            <person name="Gallinger C."/>
            <person name="Pawlowski J."/>
            <person name="Sierra R."/>
            <person name="Euteneuer U."/>
            <person name="Pillet L."/>
            <person name="Moustafa A."/>
            <person name="Platzer M."/>
            <person name="Groth M."/>
            <person name="Szafranski K."/>
            <person name="Schliwa M."/>
        </authorList>
    </citation>
    <scope>NUCLEOTIDE SEQUENCE [LARGE SCALE GENOMIC DNA]</scope>
</reference>
<comment type="caution">
    <text evidence="1">The sequence shown here is derived from an EMBL/GenBank/DDBJ whole genome shotgun (WGS) entry which is preliminary data.</text>
</comment>
<keyword evidence="2" id="KW-1185">Reference proteome</keyword>
<evidence type="ECO:0000313" key="1">
    <source>
        <dbReference type="EMBL" id="ETO17146.1"/>
    </source>
</evidence>
<organism evidence="1 2">
    <name type="scientific">Reticulomyxa filosa</name>
    <dbReference type="NCBI Taxonomy" id="46433"/>
    <lineage>
        <taxon>Eukaryota</taxon>
        <taxon>Sar</taxon>
        <taxon>Rhizaria</taxon>
        <taxon>Retaria</taxon>
        <taxon>Foraminifera</taxon>
        <taxon>Monothalamids</taxon>
        <taxon>Reticulomyxidae</taxon>
        <taxon>Reticulomyxa</taxon>
    </lineage>
</organism>
<evidence type="ECO:0000313" key="2">
    <source>
        <dbReference type="Proteomes" id="UP000023152"/>
    </source>
</evidence>
<dbReference type="Proteomes" id="UP000023152">
    <property type="component" value="Unassembled WGS sequence"/>
</dbReference>
<gene>
    <name evidence="1" type="ORF">RFI_20184</name>
</gene>
<dbReference type="AlphaFoldDB" id="X6MTZ1"/>
<sequence length="201" mass="24201">MKKKECYSIIKFSFETLEMLKMHTQIVSHRKGDNFFSSTKSIRSRGTVGQDFPTSILESWILVQPDDERKLTKKEKKKKEKGSDTRKVEKIEIRIHGNRENHYIENIRCETGSTWWRSCAKLREETCRQEDKYKEGNDDDEDKEREHQNHIALDLLKKKTKKKPVCQIYWSVVMYLAIHAREWRLVFPDMHYIHIERANQR</sequence>
<proteinExistence type="predicted"/>
<protein>
    <submittedName>
        <fullName evidence="1">Uncharacterized protein</fullName>
    </submittedName>
</protein>
<name>X6MTZ1_RETFI</name>